<proteinExistence type="predicted"/>
<dbReference type="EMBL" id="NHTK01005661">
    <property type="protein sequence ID" value="PPQ75566.1"/>
    <property type="molecule type" value="Genomic_DNA"/>
</dbReference>
<sequence length="287" mass="31903">MSVNPTTSPSYKDGVVKIQEAKQRLDITSTGDDVSSLVYSLELHDPLFFGRYGEFRSKIEPYIAQNIQLDRLKLSITIANSDTPGHTERAHKKMEDLKTDLLQIQGLCSLSLEIIFEGDISSQADFISDTLRRLLVSVVSQEACYHSKLKSIELKGSVTSPGLITTLSPKITFLNNWIGDITIEDKLRRCPNLKYVGIDVTLNTDSPLATALQNLQRVSTYQVHHIRPKIPEHPLKMLSFKLKAKGEDGSCVGSMWILIVSDAELAGGKWYVENVPIDAETIAADDD</sequence>
<reference evidence="1 2" key="1">
    <citation type="journal article" date="2018" name="Evol. Lett.">
        <title>Horizontal gene cluster transfer increased hallucinogenic mushroom diversity.</title>
        <authorList>
            <person name="Reynolds H.T."/>
            <person name="Vijayakumar V."/>
            <person name="Gluck-Thaler E."/>
            <person name="Korotkin H.B."/>
            <person name="Matheny P.B."/>
            <person name="Slot J.C."/>
        </authorList>
    </citation>
    <scope>NUCLEOTIDE SEQUENCE [LARGE SCALE GENOMIC DNA]</scope>
    <source>
        <strain evidence="1 2">2629</strain>
    </source>
</reference>
<evidence type="ECO:0000313" key="2">
    <source>
        <dbReference type="Proteomes" id="UP000284842"/>
    </source>
</evidence>
<dbReference type="Proteomes" id="UP000284842">
    <property type="component" value="Unassembled WGS sequence"/>
</dbReference>
<keyword evidence="2" id="KW-1185">Reference proteome</keyword>
<dbReference type="AlphaFoldDB" id="A0A409WAM3"/>
<comment type="caution">
    <text evidence="1">The sequence shown here is derived from an EMBL/GenBank/DDBJ whole genome shotgun (WGS) entry which is preliminary data.</text>
</comment>
<gene>
    <name evidence="1" type="ORF">CVT24_013240</name>
</gene>
<organism evidence="1 2">
    <name type="scientific">Panaeolus cyanescens</name>
    <dbReference type="NCBI Taxonomy" id="181874"/>
    <lineage>
        <taxon>Eukaryota</taxon>
        <taxon>Fungi</taxon>
        <taxon>Dikarya</taxon>
        <taxon>Basidiomycota</taxon>
        <taxon>Agaricomycotina</taxon>
        <taxon>Agaricomycetes</taxon>
        <taxon>Agaricomycetidae</taxon>
        <taxon>Agaricales</taxon>
        <taxon>Agaricineae</taxon>
        <taxon>Galeropsidaceae</taxon>
        <taxon>Panaeolus</taxon>
    </lineage>
</organism>
<accession>A0A409WAM3</accession>
<name>A0A409WAM3_9AGAR</name>
<dbReference type="InParanoid" id="A0A409WAM3"/>
<evidence type="ECO:0000313" key="1">
    <source>
        <dbReference type="EMBL" id="PPQ75566.1"/>
    </source>
</evidence>
<protein>
    <submittedName>
        <fullName evidence="1">Uncharacterized protein</fullName>
    </submittedName>
</protein>